<dbReference type="Proteomes" id="UP000019146">
    <property type="component" value="Chromosome 1"/>
</dbReference>
<name>A0A0P0R945_9BURK</name>
<dbReference type="KEGG" id="bcai:K788_0008168"/>
<reference evidence="1 2" key="1">
    <citation type="journal article" date="2014" name="Genome Announc.">
        <title>Draft Genome Sequence of the Haloacid-Degrading Burkholderia caribensis Strain MBA4.</title>
        <authorList>
            <person name="Pan Y."/>
            <person name="Kong K.F."/>
            <person name="Tsang J.S."/>
        </authorList>
    </citation>
    <scope>NUCLEOTIDE SEQUENCE [LARGE SCALE GENOMIC DNA]</scope>
    <source>
        <strain evidence="1 2">MBA4</strain>
    </source>
</reference>
<organism evidence="1 2">
    <name type="scientific">Paraburkholderia caribensis MBA4</name>
    <dbReference type="NCBI Taxonomy" id="1323664"/>
    <lineage>
        <taxon>Bacteria</taxon>
        <taxon>Pseudomonadati</taxon>
        <taxon>Pseudomonadota</taxon>
        <taxon>Betaproteobacteria</taxon>
        <taxon>Burkholderiales</taxon>
        <taxon>Burkholderiaceae</taxon>
        <taxon>Paraburkholderia</taxon>
    </lineage>
</organism>
<evidence type="ECO:0000313" key="2">
    <source>
        <dbReference type="Proteomes" id="UP000019146"/>
    </source>
</evidence>
<gene>
    <name evidence="1" type="ORF">K788_0008168</name>
</gene>
<sequence length="41" mass="4510">MVFFCLRRWGGLLALALAFALVLCARCWSVCFAFALASAHC</sequence>
<dbReference type="AlphaFoldDB" id="A0A0P0R945"/>
<dbReference type="EMBL" id="CP012746">
    <property type="protein sequence ID" value="ALL64630.1"/>
    <property type="molecule type" value="Genomic_DNA"/>
</dbReference>
<accession>A0A0P0R945</accession>
<proteinExistence type="predicted"/>
<protein>
    <submittedName>
        <fullName evidence="1">Uncharacterized protein</fullName>
    </submittedName>
</protein>
<evidence type="ECO:0000313" key="1">
    <source>
        <dbReference type="EMBL" id="ALL64630.1"/>
    </source>
</evidence>